<evidence type="ECO:0000313" key="1">
    <source>
        <dbReference type="EMBL" id="KAK1431113.1"/>
    </source>
</evidence>
<protein>
    <submittedName>
        <fullName evidence="1">Uncharacterized protein</fullName>
    </submittedName>
</protein>
<keyword evidence="2" id="KW-1185">Reference proteome</keyword>
<evidence type="ECO:0000313" key="2">
    <source>
        <dbReference type="Proteomes" id="UP001229421"/>
    </source>
</evidence>
<gene>
    <name evidence="1" type="ORF">QVD17_14352</name>
</gene>
<name>A0AAD8KY36_TARER</name>
<reference evidence="1" key="1">
    <citation type="journal article" date="2023" name="bioRxiv">
        <title>Improved chromosome-level genome assembly for marigold (Tagetes erecta).</title>
        <authorList>
            <person name="Jiang F."/>
            <person name="Yuan L."/>
            <person name="Wang S."/>
            <person name="Wang H."/>
            <person name="Xu D."/>
            <person name="Wang A."/>
            <person name="Fan W."/>
        </authorList>
    </citation>
    <scope>NUCLEOTIDE SEQUENCE</scope>
    <source>
        <strain evidence="1">WSJ</strain>
        <tissue evidence="1">Leaf</tissue>
    </source>
</reference>
<proteinExistence type="predicted"/>
<dbReference type="EMBL" id="JAUHHV010000003">
    <property type="protein sequence ID" value="KAK1431113.1"/>
    <property type="molecule type" value="Genomic_DNA"/>
</dbReference>
<dbReference type="AlphaFoldDB" id="A0AAD8KY36"/>
<accession>A0AAD8KY36</accession>
<sequence>MYNNTNQDYNSIAIHSVNGTGPCISSMRVIPATSRYMYCVHTSNCTCTHYQNSFGYLWTCLYNDAFDV</sequence>
<organism evidence="1 2">
    <name type="scientific">Tagetes erecta</name>
    <name type="common">African marigold</name>
    <dbReference type="NCBI Taxonomy" id="13708"/>
    <lineage>
        <taxon>Eukaryota</taxon>
        <taxon>Viridiplantae</taxon>
        <taxon>Streptophyta</taxon>
        <taxon>Embryophyta</taxon>
        <taxon>Tracheophyta</taxon>
        <taxon>Spermatophyta</taxon>
        <taxon>Magnoliopsida</taxon>
        <taxon>eudicotyledons</taxon>
        <taxon>Gunneridae</taxon>
        <taxon>Pentapetalae</taxon>
        <taxon>asterids</taxon>
        <taxon>campanulids</taxon>
        <taxon>Asterales</taxon>
        <taxon>Asteraceae</taxon>
        <taxon>Asteroideae</taxon>
        <taxon>Heliantheae alliance</taxon>
        <taxon>Tageteae</taxon>
        <taxon>Tagetes</taxon>
    </lineage>
</organism>
<comment type="caution">
    <text evidence="1">The sequence shown here is derived from an EMBL/GenBank/DDBJ whole genome shotgun (WGS) entry which is preliminary data.</text>
</comment>
<dbReference type="Proteomes" id="UP001229421">
    <property type="component" value="Unassembled WGS sequence"/>
</dbReference>